<keyword evidence="5" id="KW-0460">Magnesium</keyword>
<keyword evidence="4" id="KW-0378">Hydrolase</keyword>
<evidence type="ECO:0000256" key="5">
    <source>
        <dbReference type="ARBA" id="ARBA00022842"/>
    </source>
</evidence>
<evidence type="ECO:0000256" key="8">
    <source>
        <dbReference type="ARBA" id="ARBA00022932"/>
    </source>
</evidence>
<keyword evidence="7" id="KW-0695">RNA-directed DNA polymerase</keyword>
<evidence type="ECO:0000256" key="3">
    <source>
        <dbReference type="ARBA" id="ARBA00022759"/>
    </source>
</evidence>
<dbReference type="GO" id="GO:0006310">
    <property type="term" value="P:DNA recombination"/>
    <property type="evidence" value="ECO:0007669"/>
    <property type="project" value="UniProtKB-KW"/>
</dbReference>
<keyword evidence="8" id="KW-0808">Transferase</keyword>
<reference evidence="12" key="1">
    <citation type="journal article" date="2019" name="Sci. Rep.">
        <title>Draft genome of Tanacetum cinerariifolium, the natural source of mosquito coil.</title>
        <authorList>
            <person name="Yamashiro T."/>
            <person name="Shiraishi A."/>
            <person name="Satake H."/>
            <person name="Nakayama K."/>
        </authorList>
    </citation>
    <scope>NUCLEOTIDE SEQUENCE</scope>
</reference>
<comment type="caution">
    <text evidence="12">The sequence shown here is derived from an EMBL/GenBank/DDBJ whole genome shotgun (WGS) entry which is preliminary data.</text>
</comment>
<dbReference type="InterPro" id="IPR057670">
    <property type="entry name" value="SH3_retrovirus"/>
</dbReference>
<feature type="region of interest" description="Disordered" evidence="10">
    <location>
        <begin position="534"/>
        <end position="571"/>
    </location>
</feature>
<proteinExistence type="predicted"/>
<name>A0A699GK16_TANCI</name>
<evidence type="ECO:0000256" key="10">
    <source>
        <dbReference type="SAM" id="MobiDB-lite"/>
    </source>
</evidence>
<keyword evidence="9" id="KW-0233">DNA recombination</keyword>
<protein>
    <submittedName>
        <fullName evidence="12">Retrovirus-related Pol polyprotein from transposon TNT 1-94</fullName>
    </submittedName>
</protein>
<evidence type="ECO:0000256" key="7">
    <source>
        <dbReference type="ARBA" id="ARBA00022918"/>
    </source>
</evidence>
<evidence type="ECO:0000313" key="12">
    <source>
        <dbReference type="EMBL" id="GEU29632.1"/>
    </source>
</evidence>
<dbReference type="EMBL" id="BKCJ010000086">
    <property type="protein sequence ID" value="GEU29632.1"/>
    <property type="molecule type" value="Genomic_DNA"/>
</dbReference>
<dbReference type="InterPro" id="IPR039537">
    <property type="entry name" value="Retrotran_Ty1/copia-like"/>
</dbReference>
<evidence type="ECO:0000256" key="9">
    <source>
        <dbReference type="ARBA" id="ARBA00023172"/>
    </source>
</evidence>
<keyword evidence="3" id="KW-0255">Endonuclease</keyword>
<evidence type="ECO:0000256" key="4">
    <source>
        <dbReference type="ARBA" id="ARBA00022801"/>
    </source>
</evidence>
<dbReference type="Pfam" id="PF25597">
    <property type="entry name" value="SH3_retrovirus"/>
    <property type="match status" value="1"/>
</dbReference>
<dbReference type="GO" id="GO:0003887">
    <property type="term" value="F:DNA-directed DNA polymerase activity"/>
    <property type="evidence" value="ECO:0007669"/>
    <property type="project" value="UniProtKB-KW"/>
</dbReference>
<evidence type="ECO:0000256" key="1">
    <source>
        <dbReference type="ARBA" id="ARBA00022722"/>
    </source>
</evidence>
<dbReference type="PANTHER" id="PTHR42648">
    <property type="entry name" value="TRANSPOSASE, PUTATIVE-RELATED"/>
    <property type="match status" value="1"/>
</dbReference>
<dbReference type="AlphaFoldDB" id="A0A699GK16"/>
<dbReference type="GO" id="GO:0015074">
    <property type="term" value="P:DNA integration"/>
    <property type="evidence" value="ECO:0007669"/>
    <property type="project" value="UniProtKB-KW"/>
</dbReference>
<feature type="region of interest" description="Disordered" evidence="10">
    <location>
        <begin position="583"/>
        <end position="605"/>
    </location>
</feature>
<feature type="compositionally biased region" description="Polar residues" evidence="10">
    <location>
        <begin position="544"/>
        <end position="563"/>
    </location>
</feature>
<keyword evidence="8" id="KW-0239">DNA-directed DNA polymerase</keyword>
<gene>
    <name evidence="12" type="ORF">Tci_001610</name>
</gene>
<feature type="domain" description="Retroviral polymerase SH3-like" evidence="11">
    <location>
        <begin position="151"/>
        <end position="208"/>
    </location>
</feature>
<evidence type="ECO:0000256" key="6">
    <source>
        <dbReference type="ARBA" id="ARBA00022908"/>
    </source>
</evidence>
<keyword evidence="6" id="KW-0229">DNA integration</keyword>
<sequence>MVDTVMSKNVNTARPNAVVNAFKGNILNAVKASACWVWKLKTNVIDHVSKYNGASITLKKFNYVDAHGRSNGCSRHMTGNMSYLTDYEEIDGGYVAFGGNLKEWKITSKESVNTACYVQNRVLVVKPYNKTPYALFHGRTPALSFMKPFGCLVTILNTLDHLGKFNGKDDEGFFVGYLMNSKAFIVFNSRKRIVEENLHIRFSENTPYVVGSGPDWLFDIDALKRTMNCELIATGTQSNAFVDPKISQDNAFQPLSDSGKKVNEDPSKGSEWRDQEQDDNVNNTNNVNAASTNEVYAVRENIEFKNASSPMETQKPLLRDEDGEEVEVYIVCMCKISWQRKKLTMVGNSTTEAEYVASSSCCGQYSRFKLNYLMIVNPIVYTLCIEQFWATVKAKTITREVQLQALVDGKKVIIIESTVRRDLQLEDAEGVDCLPNASIFKQLTLMGFLMYLRFVQVFLDKQLEGMSTHNRIYVTTSQTKKIFRYMRRVGKGFSRRETPLFPTMMVQAQEEMGEANEAVNKEMDDRLVRAATTNSSLEAEHENVNINNTQPKATANESSSQGTDLGGGPRCQQAMRDTIAQTRVKSFDDNEDLGEDESKQGRISNINEDEGITLVSTDYDAEMFDVDKDLHGEEVFIAQQDENVVEKEVVDAQV</sequence>
<dbReference type="GO" id="GO:0046872">
    <property type="term" value="F:metal ion binding"/>
    <property type="evidence" value="ECO:0007669"/>
    <property type="project" value="UniProtKB-KW"/>
</dbReference>
<keyword evidence="1" id="KW-0540">Nuclease</keyword>
<evidence type="ECO:0000259" key="11">
    <source>
        <dbReference type="Pfam" id="PF25597"/>
    </source>
</evidence>
<accession>A0A699GK16</accession>
<feature type="region of interest" description="Disordered" evidence="10">
    <location>
        <begin position="251"/>
        <end position="288"/>
    </location>
</feature>
<keyword evidence="2" id="KW-0479">Metal-binding</keyword>
<dbReference type="GO" id="GO:0003964">
    <property type="term" value="F:RNA-directed DNA polymerase activity"/>
    <property type="evidence" value="ECO:0007669"/>
    <property type="project" value="UniProtKB-KW"/>
</dbReference>
<keyword evidence="8" id="KW-0548">Nucleotidyltransferase</keyword>
<dbReference type="GO" id="GO:0016787">
    <property type="term" value="F:hydrolase activity"/>
    <property type="evidence" value="ECO:0007669"/>
    <property type="project" value="UniProtKB-KW"/>
</dbReference>
<feature type="compositionally biased region" description="Basic and acidic residues" evidence="10">
    <location>
        <begin position="258"/>
        <end position="275"/>
    </location>
</feature>
<evidence type="ECO:0000256" key="2">
    <source>
        <dbReference type="ARBA" id="ARBA00022723"/>
    </source>
</evidence>
<dbReference type="PANTHER" id="PTHR42648:SF11">
    <property type="entry name" value="TRANSPOSON TY4-P GAG-POL POLYPROTEIN"/>
    <property type="match status" value="1"/>
</dbReference>
<organism evidence="12">
    <name type="scientific">Tanacetum cinerariifolium</name>
    <name type="common">Dalmatian daisy</name>
    <name type="synonym">Chrysanthemum cinerariifolium</name>
    <dbReference type="NCBI Taxonomy" id="118510"/>
    <lineage>
        <taxon>Eukaryota</taxon>
        <taxon>Viridiplantae</taxon>
        <taxon>Streptophyta</taxon>
        <taxon>Embryophyta</taxon>
        <taxon>Tracheophyta</taxon>
        <taxon>Spermatophyta</taxon>
        <taxon>Magnoliopsida</taxon>
        <taxon>eudicotyledons</taxon>
        <taxon>Gunneridae</taxon>
        <taxon>Pentapetalae</taxon>
        <taxon>asterids</taxon>
        <taxon>campanulids</taxon>
        <taxon>Asterales</taxon>
        <taxon>Asteraceae</taxon>
        <taxon>Asteroideae</taxon>
        <taxon>Anthemideae</taxon>
        <taxon>Anthemidinae</taxon>
        <taxon>Tanacetum</taxon>
    </lineage>
</organism>
<dbReference type="GO" id="GO:0004519">
    <property type="term" value="F:endonuclease activity"/>
    <property type="evidence" value="ECO:0007669"/>
    <property type="project" value="UniProtKB-KW"/>
</dbReference>